<keyword evidence="9" id="KW-0966">Cell projection</keyword>
<keyword evidence="8 11" id="KW-0472">Membrane</keyword>
<evidence type="ECO:0000256" key="5">
    <source>
        <dbReference type="ARBA" id="ARBA00022794"/>
    </source>
</evidence>
<evidence type="ECO:0000313" key="13">
    <source>
        <dbReference type="Proteomes" id="UP001432027"/>
    </source>
</evidence>
<name>A0AAV5UIJ4_9BILA</name>
<feature type="transmembrane region" description="Helical" evidence="11">
    <location>
        <begin position="165"/>
        <end position="187"/>
    </location>
</feature>
<sequence length="318" mass="35647">RRDEKYEKSGTLVYPNLHYFDDIGKEKDAIEITKDIYVEERKSFRRTRRNVLESAMRQATEDREAQGILETAALKSVTHAIAFQTALNLFSLMLQGFLSGLAVAHTVFAYVFADRELLLRGYRWMSLPVHATFMVCFILGIMAAADRVRWQEFSFRKIRTWINAFGGMLQLIPMVIGLAASEMSLYFDESLAPAIRSPAISESSISTWRILSFVRAACAVFSWISVAFQPTNTAILEHLGVFMLPEEVRDAHDFYKESGDGALAESRIPKAFGGVLDQATKNMMNRLGVTTLPSDMSVLLTNAPTLSSNPTDLPQSIP</sequence>
<evidence type="ECO:0000256" key="8">
    <source>
        <dbReference type="ARBA" id="ARBA00023136"/>
    </source>
</evidence>
<evidence type="ECO:0000256" key="9">
    <source>
        <dbReference type="ARBA" id="ARBA00023273"/>
    </source>
</evidence>
<evidence type="ECO:0000256" key="2">
    <source>
        <dbReference type="ARBA" id="ARBA00004141"/>
    </source>
</evidence>
<gene>
    <name evidence="12" type="ORF">PENTCL1PPCAC_29049</name>
</gene>
<comment type="caution">
    <text evidence="12">The sequence shown here is derived from an EMBL/GenBank/DDBJ whole genome shotgun (WGS) entry which is preliminary data.</text>
</comment>
<keyword evidence="4 11" id="KW-0812">Transmembrane</keyword>
<feature type="transmembrane region" description="Helical" evidence="11">
    <location>
        <begin position="89"/>
        <end position="113"/>
    </location>
</feature>
<dbReference type="PANTHER" id="PTHR28388">
    <property type="entry name" value="TRANSMEMBRANE PROTEIN 237"/>
    <property type="match status" value="1"/>
</dbReference>
<evidence type="ECO:0000256" key="6">
    <source>
        <dbReference type="ARBA" id="ARBA00022989"/>
    </source>
</evidence>
<organism evidence="12 13">
    <name type="scientific">Pristionchus entomophagus</name>
    <dbReference type="NCBI Taxonomy" id="358040"/>
    <lineage>
        <taxon>Eukaryota</taxon>
        <taxon>Metazoa</taxon>
        <taxon>Ecdysozoa</taxon>
        <taxon>Nematoda</taxon>
        <taxon>Chromadorea</taxon>
        <taxon>Rhabditida</taxon>
        <taxon>Rhabditina</taxon>
        <taxon>Diplogasteromorpha</taxon>
        <taxon>Diplogasteroidea</taxon>
        <taxon>Neodiplogasteridae</taxon>
        <taxon>Pristionchus</taxon>
    </lineage>
</organism>
<evidence type="ECO:0000256" key="11">
    <source>
        <dbReference type="SAM" id="Phobius"/>
    </source>
</evidence>
<keyword evidence="6 11" id="KW-1133">Transmembrane helix</keyword>
<dbReference type="GO" id="GO:0035869">
    <property type="term" value="C:ciliary transition zone"/>
    <property type="evidence" value="ECO:0007669"/>
    <property type="project" value="TreeGrafter"/>
</dbReference>
<dbReference type="EMBL" id="BTSX01000006">
    <property type="protein sequence ID" value="GMT06875.1"/>
    <property type="molecule type" value="Genomic_DNA"/>
</dbReference>
<feature type="transmembrane region" description="Helical" evidence="11">
    <location>
        <begin position="125"/>
        <end position="145"/>
    </location>
</feature>
<evidence type="ECO:0000313" key="12">
    <source>
        <dbReference type="EMBL" id="GMT06875.1"/>
    </source>
</evidence>
<proteinExistence type="inferred from homology"/>
<evidence type="ECO:0000256" key="4">
    <source>
        <dbReference type="ARBA" id="ARBA00022692"/>
    </source>
</evidence>
<dbReference type="Proteomes" id="UP001432027">
    <property type="component" value="Unassembled WGS sequence"/>
</dbReference>
<evidence type="ECO:0000256" key="10">
    <source>
        <dbReference type="ARBA" id="ARBA00025631"/>
    </source>
</evidence>
<keyword evidence="7" id="KW-0969">Cilium</keyword>
<dbReference type="AlphaFoldDB" id="A0AAV5UIJ4"/>
<evidence type="ECO:0000256" key="1">
    <source>
        <dbReference type="ARBA" id="ARBA00004138"/>
    </source>
</evidence>
<comment type="similarity">
    <text evidence="3">Belongs to the TMEM237 family.</text>
</comment>
<dbReference type="PANTHER" id="PTHR28388:SF1">
    <property type="entry name" value="TRANSMEMBRANE PROTEIN 237"/>
    <property type="match status" value="1"/>
</dbReference>
<keyword evidence="5" id="KW-0970">Cilium biogenesis/degradation</keyword>
<dbReference type="InterPro" id="IPR029409">
    <property type="entry name" value="TMEM237"/>
</dbReference>
<evidence type="ECO:0000256" key="7">
    <source>
        <dbReference type="ARBA" id="ARBA00023069"/>
    </source>
</evidence>
<dbReference type="Pfam" id="PF15383">
    <property type="entry name" value="TMEM237"/>
    <property type="match status" value="1"/>
</dbReference>
<feature type="non-terminal residue" evidence="12">
    <location>
        <position position="1"/>
    </location>
</feature>
<accession>A0AAV5UIJ4</accession>
<keyword evidence="13" id="KW-1185">Reference proteome</keyword>
<comment type="function">
    <text evidence="10">Component of the transition zone in primary cilia. Required for ciliogenesis.</text>
</comment>
<reference evidence="12" key="1">
    <citation type="submission" date="2023-10" db="EMBL/GenBank/DDBJ databases">
        <title>Genome assembly of Pristionchus species.</title>
        <authorList>
            <person name="Yoshida K."/>
            <person name="Sommer R.J."/>
        </authorList>
    </citation>
    <scope>NUCLEOTIDE SEQUENCE</scope>
    <source>
        <strain evidence="12">RS0144</strain>
    </source>
</reference>
<comment type="subcellular location">
    <subcellularLocation>
        <location evidence="1">Cell projection</location>
        <location evidence="1">Cilium</location>
    </subcellularLocation>
    <subcellularLocation>
        <location evidence="2">Membrane</location>
        <topology evidence="2">Multi-pass membrane protein</topology>
    </subcellularLocation>
</comment>
<feature type="non-terminal residue" evidence="12">
    <location>
        <position position="318"/>
    </location>
</feature>
<dbReference type="GO" id="GO:0060271">
    <property type="term" value="P:cilium assembly"/>
    <property type="evidence" value="ECO:0007669"/>
    <property type="project" value="TreeGrafter"/>
</dbReference>
<dbReference type="GO" id="GO:0016020">
    <property type="term" value="C:membrane"/>
    <property type="evidence" value="ECO:0007669"/>
    <property type="project" value="UniProtKB-SubCell"/>
</dbReference>
<evidence type="ECO:0000256" key="3">
    <source>
        <dbReference type="ARBA" id="ARBA00008783"/>
    </source>
</evidence>
<protein>
    <submittedName>
        <fullName evidence="12">Uncharacterized protein</fullName>
    </submittedName>
</protein>